<sequence>MPATDPPPYKSLAEWAADRADMLIVCTCGRTINLPSGNIVERFRGEGSVSTAAIRLVCKGCGRRGHATLTPVPKLRR</sequence>
<evidence type="ECO:0000313" key="2">
    <source>
        <dbReference type="Proteomes" id="UP000318681"/>
    </source>
</evidence>
<protein>
    <submittedName>
        <fullName evidence="1">Uncharacterized protein</fullName>
    </submittedName>
</protein>
<comment type="caution">
    <text evidence="1">The sequence shown here is derived from an EMBL/GenBank/DDBJ whole genome shotgun (WGS) entry which is preliminary data.</text>
</comment>
<proteinExistence type="predicted"/>
<dbReference type="OrthoDB" id="7577494at2"/>
<evidence type="ECO:0000313" key="1">
    <source>
        <dbReference type="EMBL" id="TVV76922.1"/>
    </source>
</evidence>
<organism evidence="1 2">
    <name type="scientific">Alterirhizorhabdus solaris</name>
    <dbReference type="NCBI Taxonomy" id="2529389"/>
    <lineage>
        <taxon>Bacteria</taxon>
        <taxon>Pseudomonadati</taxon>
        <taxon>Pseudomonadota</taxon>
        <taxon>Alphaproteobacteria</taxon>
        <taxon>Sphingomonadales</taxon>
        <taxon>Rhizorhabdaceae</taxon>
        <taxon>Alterirhizorhabdus</taxon>
    </lineage>
</organism>
<accession>A0A558RCE8</accession>
<keyword evidence="2" id="KW-1185">Reference proteome</keyword>
<reference evidence="1 2" key="1">
    <citation type="submission" date="2019-07" db="EMBL/GenBank/DDBJ databases">
        <title>Sphingomonas solaris sp. nov., isolated from a solar panel from Boston, Massachusetts.</title>
        <authorList>
            <person name="Tanner K."/>
            <person name="Pascual J."/>
            <person name="Mancuso C."/>
            <person name="Pereto J."/>
            <person name="Khalil A."/>
            <person name="Vilanova C."/>
        </authorList>
    </citation>
    <scope>NUCLEOTIDE SEQUENCE [LARGE SCALE GENOMIC DNA]</scope>
    <source>
        <strain evidence="1 2">R4DWN</strain>
    </source>
</reference>
<dbReference type="EMBL" id="VNIM01000005">
    <property type="protein sequence ID" value="TVV76922.1"/>
    <property type="molecule type" value="Genomic_DNA"/>
</dbReference>
<name>A0A558RCE8_9SPHN</name>
<gene>
    <name evidence="1" type="ORF">FOY91_02420</name>
</gene>
<dbReference type="Proteomes" id="UP000318681">
    <property type="component" value="Unassembled WGS sequence"/>
</dbReference>
<dbReference type="AlphaFoldDB" id="A0A558RCE8"/>
<dbReference type="RefSeq" id="WP_145147774.1">
    <property type="nucleotide sequence ID" value="NZ_VNIM01000005.1"/>
</dbReference>